<dbReference type="AlphaFoldDB" id="A0A060QM13"/>
<evidence type="ECO:0000313" key="3">
    <source>
        <dbReference type="Proteomes" id="UP000027583"/>
    </source>
</evidence>
<comment type="caution">
    <text evidence="2">The sequence shown here is derived from an EMBL/GenBank/DDBJ whole genome shotgun (WGS) entry which is preliminary data.</text>
</comment>
<name>A0A060QM13_9PROT</name>
<organism evidence="2 3">
    <name type="scientific">Asaia bogorensis</name>
    <dbReference type="NCBI Taxonomy" id="91915"/>
    <lineage>
        <taxon>Bacteria</taxon>
        <taxon>Pseudomonadati</taxon>
        <taxon>Pseudomonadota</taxon>
        <taxon>Alphaproteobacteria</taxon>
        <taxon>Acetobacterales</taxon>
        <taxon>Acetobacteraceae</taxon>
        <taxon>Asaia</taxon>
    </lineage>
</organism>
<reference evidence="2 3" key="2">
    <citation type="journal article" date="2014" name="PLoS ONE">
        <title>Evolution of mitochondria reconstructed from the energy metabolism of living bacteria.</title>
        <authorList>
            <person name="Degli Esposti M."/>
            <person name="Chouaia B."/>
            <person name="Comandatore F."/>
            <person name="Crotti E."/>
            <person name="Sassera D."/>
            <person name="Lievens P.M."/>
            <person name="Daffonchio D."/>
            <person name="Bandi C."/>
        </authorList>
    </citation>
    <scope>NUCLEOTIDE SEQUENCE [LARGE SCALE GENOMIC DNA]</scope>
    <source>
        <strain evidence="2 3">SF2.1</strain>
    </source>
</reference>
<gene>
    <name evidence="2" type="ORF">ASAP_2787</name>
</gene>
<evidence type="ECO:0000256" key="1">
    <source>
        <dbReference type="SAM" id="MobiDB-lite"/>
    </source>
</evidence>
<feature type="region of interest" description="Disordered" evidence="1">
    <location>
        <begin position="103"/>
        <end position="123"/>
    </location>
</feature>
<dbReference type="RefSeq" id="WP_023979316.1">
    <property type="nucleotide sequence ID" value="NZ_CBLX010000024.1"/>
</dbReference>
<dbReference type="Proteomes" id="UP000027583">
    <property type="component" value="Unassembled WGS sequence"/>
</dbReference>
<accession>A0A060QM13</accession>
<sequence>MVDDVDALRLSLAELAAERDSLVQAHQEELARVKAAARDTVLAGALRAEAARLGAYDPDLVAAHVDRSAITWSEEGAPQGVEKALRDAREVRHFLFRETGQRLSGEAQESAGIVPKPAPAQGQDARQLPAHDYALRKRQFLAGII</sequence>
<evidence type="ECO:0000313" key="2">
    <source>
        <dbReference type="EMBL" id="CDG40832.1"/>
    </source>
</evidence>
<reference evidence="2 3" key="1">
    <citation type="journal article" date="2014" name="Genome Biol. Evol.">
        <title>Acetic acid bacteria genomes reveal functional traits for adaptation to life in insect guts.</title>
        <authorList>
            <person name="Chouaia B."/>
            <person name="Gaiarsa S."/>
            <person name="Crotti E."/>
            <person name="Comandatore F."/>
            <person name="Degli Esposti M."/>
            <person name="Ricci I."/>
            <person name="Alma A."/>
            <person name="Favia G."/>
            <person name="Bandi C."/>
            <person name="Daffonchio D."/>
        </authorList>
    </citation>
    <scope>NUCLEOTIDE SEQUENCE [LARGE SCALE GENOMIC DNA]</scope>
    <source>
        <strain evidence="2 3">SF2.1</strain>
    </source>
</reference>
<protein>
    <submittedName>
        <fullName evidence="2">Phage minor structual protein GP20</fullName>
    </submittedName>
</protein>
<dbReference type="EMBL" id="CBLX010000024">
    <property type="protein sequence ID" value="CDG40832.1"/>
    <property type="molecule type" value="Genomic_DNA"/>
</dbReference>
<proteinExistence type="predicted"/>
<dbReference type="InterPro" id="IPR009636">
    <property type="entry name" value="SCAF"/>
</dbReference>
<dbReference type="Pfam" id="PF06810">
    <property type="entry name" value="Phage_scaffold"/>
    <property type="match status" value="1"/>
</dbReference>